<reference evidence="5" key="1">
    <citation type="journal article" date="2017" name="Plant J.">
        <title>The pomegranate (Punica granatum L.) genome and the genomics of punicalagin biosynthesis.</title>
        <authorList>
            <person name="Qin G."/>
            <person name="Xu C."/>
            <person name="Ming R."/>
            <person name="Tang H."/>
            <person name="Guyot R."/>
            <person name="Kramer E.M."/>
            <person name="Hu Y."/>
            <person name="Yi X."/>
            <person name="Qi Y."/>
            <person name="Xu X."/>
            <person name="Gao Z."/>
            <person name="Pan H."/>
            <person name="Jian J."/>
            <person name="Tian Y."/>
            <person name="Yue Z."/>
            <person name="Xu Y."/>
        </authorList>
    </citation>
    <scope>NUCLEOTIDE SEQUENCE [LARGE SCALE GENOMIC DNA]</scope>
    <source>
        <strain evidence="5">cv. Dabenzi</strain>
    </source>
</reference>
<keyword evidence="1" id="KW-0805">Transcription regulation</keyword>
<dbReference type="PANTHER" id="PTHR33124:SF9">
    <property type="entry name" value="TRANSCRIPTION FACTOR"/>
    <property type="match status" value="1"/>
</dbReference>
<dbReference type="EMBL" id="PGOL01002531">
    <property type="protein sequence ID" value="PKI47251.1"/>
    <property type="molecule type" value="Genomic_DNA"/>
</dbReference>
<evidence type="ECO:0000313" key="6">
    <source>
        <dbReference type="Proteomes" id="UP000233551"/>
    </source>
</evidence>
<dbReference type="Proteomes" id="UP000197138">
    <property type="component" value="Unassembled WGS sequence"/>
</dbReference>
<dbReference type="InterPro" id="IPR044660">
    <property type="entry name" value="IBH1-like"/>
</dbReference>
<dbReference type="Proteomes" id="UP000233551">
    <property type="component" value="Unassembled WGS sequence"/>
</dbReference>
<evidence type="ECO:0000313" key="4">
    <source>
        <dbReference type="EMBL" id="PKI47251.1"/>
    </source>
</evidence>
<sequence>MQSTTSIMSCRRALWTTKLVAAKSGKRRRWQKRAAAYRLVQMKVRKLQRLIPGGRRLQPDRIFSRTADYILQLRWQVNVLQALSEIYRP</sequence>
<dbReference type="AlphaFoldDB" id="A0A218XXX8"/>
<reference evidence="4 6" key="3">
    <citation type="submission" date="2017-11" db="EMBL/GenBank/DDBJ databases">
        <title>De-novo sequencing of pomegranate (Punica granatum L.) genome.</title>
        <authorList>
            <person name="Akparov Z."/>
            <person name="Amiraslanov A."/>
            <person name="Hajiyeva S."/>
            <person name="Abbasov M."/>
            <person name="Kaur K."/>
            <person name="Hamwieh A."/>
            <person name="Solovyev V."/>
            <person name="Salamov A."/>
            <person name="Braich B."/>
            <person name="Kosarev P."/>
            <person name="Mahmoud A."/>
            <person name="Hajiyev E."/>
            <person name="Babayeva S."/>
            <person name="Izzatullayeva V."/>
            <person name="Mammadov A."/>
            <person name="Mammadov A."/>
            <person name="Sharifova S."/>
            <person name="Ojaghi J."/>
            <person name="Eynullazada K."/>
            <person name="Bayramov B."/>
            <person name="Abdulazimova A."/>
            <person name="Shahmuradov I."/>
        </authorList>
    </citation>
    <scope>NUCLEOTIDE SEQUENCE [LARGE SCALE GENOMIC DNA]</scope>
    <source>
        <strain evidence="4">AG2017</strain>
        <strain evidence="6">cv. AG2017</strain>
        <tissue evidence="4">Leaf</tissue>
    </source>
</reference>
<keyword evidence="2" id="KW-0804">Transcription</keyword>
<evidence type="ECO:0000313" key="3">
    <source>
        <dbReference type="EMBL" id="OWM89628.1"/>
    </source>
</evidence>
<name>A0A218XXX8_PUNGR</name>
<evidence type="ECO:0000256" key="2">
    <source>
        <dbReference type="ARBA" id="ARBA00023163"/>
    </source>
</evidence>
<dbReference type="GO" id="GO:0006355">
    <property type="term" value="P:regulation of DNA-templated transcription"/>
    <property type="evidence" value="ECO:0007669"/>
    <property type="project" value="InterPro"/>
</dbReference>
<organism evidence="3 5">
    <name type="scientific">Punica granatum</name>
    <name type="common">Pomegranate</name>
    <dbReference type="NCBI Taxonomy" id="22663"/>
    <lineage>
        <taxon>Eukaryota</taxon>
        <taxon>Viridiplantae</taxon>
        <taxon>Streptophyta</taxon>
        <taxon>Embryophyta</taxon>
        <taxon>Tracheophyta</taxon>
        <taxon>Spermatophyta</taxon>
        <taxon>Magnoliopsida</taxon>
        <taxon>eudicotyledons</taxon>
        <taxon>Gunneridae</taxon>
        <taxon>Pentapetalae</taxon>
        <taxon>rosids</taxon>
        <taxon>malvids</taxon>
        <taxon>Myrtales</taxon>
        <taxon>Lythraceae</taxon>
        <taxon>Punica</taxon>
    </lineage>
</organism>
<proteinExistence type="predicted"/>
<gene>
    <name evidence="3" type="ORF">CDL15_Pgr024376</name>
    <name evidence="4" type="ORF">CRG98_032388</name>
</gene>
<comment type="caution">
    <text evidence="3">The sequence shown here is derived from an EMBL/GenBank/DDBJ whole genome shotgun (WGS) entry which is preliminary data.</text>
</comment>
<reference evidence="3" key="2">
    <citation type="submission" date="2017-06" db="EMBL/GenBank/DDBJ databases">
        <title>The pomegranate genome and the genomics of punicalagin biosynthesis.</title>
        <authorList>
            <person name="Xu C."/>
        </authorList>
    </citation>
    <scope>NUCLEOTIDE SEQUENCE [LARGE SCALE GENOMIC DNA]</scope>
    <source>
        <tissue evidence="3">Fresh leaf</tissue>
    </source>
</reference>
<evidence type="ECO:0000256" key="1">
    <source>
        <dbReference type="ARBA" id="ARBA00023015"/>
    </source>
</evidence>
<protein>
    <submittedName>
        <fullName evidence="3">Uncharacterized protein</fullName>
    </submittedName>
</protein>
<dbReference type="PANTHER" id="PTHR33124">
    <property type="entry name" value="TRANSCRIPTION FACTOR IBH1-LIKE 1"/>
    <property type="match status" value="1"/>
</dbReference>
<accession>A0A218XXX8</accession>
<dbReference type="EMBL" id="MTKT01000666">
    <property type="protein sequence ID" value="OWM89628.1"/>
    <property type="molecule type" value="Genomic_DNA"/>
</dbReference>
<evidence type="ECO:0000313" key="5">
    <source>
        <dbReference type="Proteomes" id="UP000197138"/>
    </source>
</evidence>
<keyword evidence="6" id="KW-1185">Reference proteome</keyword>
<dbReference type="OrthoDB" id="1901781at2759"/>
<dbReference type="GeneID" id="116199953"/>